<gene>
    <name evidence="1" type="ORF">GCM10022295_85430</name>
</gene>
<comment type="caution">
    <text evidence="1">The sequence shown here is derived from an EMBL/GenBank/DDBJ whole genome shotgun (WGS) entry which is preliminary data.</text>
</comment>
<accession>A0ABP6YUZ9</accession>
<protein>
    <submittedName>
        <fullName evidence="1">Uncharacterized protein</fullName>
    </submittedName>
</protein>
<dbReference type="EMBL" id="BAABCE010000027">
    <property type="protein sequence ID" value="GAA3590697.1"/>
    <property type="molecule type" value="Genomic_DNA"/>
</dbReference>
<dbReference type="RefSeq" id="WP_346186306.1">
    <property type="nucleotide sequence ID" value="NZ_BAABCE010000027.1"/>
</dbReference>
<organism evidence="1 2">
    <name type="scientific">Streptomyces osmaniensis</name>
    <dbReference type="NCBI Taxonomy" id="593134"/>
    <lineage>
        <taxon>Bacteria</taxon>
        <taxon>Bacillati</taxon>
        <taxon>Actinomycetota</taxon>
        <taxon>Actinomycetes</taxon>
        <taxon>Kitasatosporales</taxon>
        <taxon>Streptomycetaceae</taxon>
        <taxon>Streptomyces</taxon>
    </lineage>
</organism>
<evidence type="ECO:0000313" key="1">
    <source>
        <dbReference type="EMBL" id="GAA3590697.1"/>
    </source>
</evidence>
<dbReference type="Proteomes" id="UP001500707">
    <property type="component" value="Unassembled WGS sequence"/>
</dbReference>
<name>A0ABP6YUZ9_9ACTN</name>
<reference evidence="2" key="1">
    <citation type="journal article" date="2019" name="Int. J. Syst. Evol. Microbiol.">
        <title>The Global Catalogue of Microorganisms (GCM) 10K type strain sequencing project: providing services to taxonomists for standard genome sequencing and annotation.</title>
        <authorList>
            <consortium name="The Broad Institute Genomics Platform"/>
            <consortium name="The Broad Institute Genome Sequencing Center for Infectious Disease"/>
            <person name="Wu L."/>
            <person name="Ma J."/>
        </authorList>
    </citation>
    <scope>NUCLEOTIDE SEQUENCE [LARGE SCALE GENOMIC DNA]</scope>
    <source>
        <strain evidence="2">JCM 17656</strain>
    </source>
</reference>
<evidence type="ECO:0000313" key="2">
    <source>
        <dbReference type="Proteomes" id="UP001500707"/>
    </source>
</evidence>
<sequence length="84" mass="9685">MIQPDSDDYYVDTHVFRQGALAWSWTATLRQPYRIRNSVLDEESGSRMTERAAKRKADRVARRMMRAAASWTSRTYEAGKDVAA</sequence>
<proteinExistence type="predicted"/>
<keyword evidence="2" id="KW-1185">Reference proteome</keyword>